<reference evidence="1 2" key="1">
    <citation type="journal article" date="2015" name="Nature">
        <title>rRNA introns, odd ribosomes, and small enigmatic genomes across a large radiation of phyla.</title>
        <authorList>
            <person name="Brown C.T."/>
            <person name="Hug L.A."/>
            <person name="Thomas B.C."/>
            <person name="Sharon I."/>
            <person name="Castelle C.J."/>
            <person name="Singh A."/>
            <person name="Wilkins M.J."/>
            <person name="Williams K.H."/>
            <person name="Banfield J.F."/>
        </authorList>
    </citation>
    <scope>NUCLEOTIDE SEQUENCE [LARGE SCALE GENOMIC DNA]</scope>
</reference>
<dbReference type="Proteomes" id="UP000034738">
    <property type="component" value="Unassembled WGS sequence"/>
</dbReference>
<dbReference type="AlphaFoldDB" id="A0A0G0K7B9"/>
<dbReference type="EMBL" id="LBUY01000001">
    <property type="protein sequence ID" value="KKQ75573.1"/>
    <property type="molecule type" value="Genomic_DNA"/>
</dbReference>
<sequence>MEREFNMSINEPSIKSKTLNQEASSLCKKLFPNHFKPPTQGELQNIILLANANGGSENDIFKVGHWWLCIRNLFIENTITKEEQRCIMKIGVETAIHQKSVNIISARSPEFLHSQIHSQGDPTLPRSRSSIEKLGRLIHQSQQFLPTNGVLIFADLAIDNFDNIQTVCNIEETILRNIELVKNIISSFNAGQIQIIRMSKLTNPRFGQLDHIIEWGGGLKKDVDVPIQAERSISISSEESFHSHQSMFGWDKNKSFRHSRNLAITMGLVGESLKHQFPEGILIHNEAFISRGRLSNIFNDPKNPLPVICLRDLLENKKPKG</sequence>
<evidence type="ECO:0000313" key="1">
    <source>
        <dbReference type="EMBL" id="KKQ75573.1"/>
    </source>
</evidence>
<protein>
    <submittedName>
        <fullName evidence="1">Uncharacterized protein</fullName>
    </submittedName>
</protein>
<evidence type="ECO:0000313" key="2">
    <source>
        <dbReference type="Proteomes" id="UP000034738"/>
    </source>
</evidence>
<name>A0A0G0K7B9_9BACT</name>
<proteinExistence type="predicted"/>
<accession>A0A0G0K7B9</accession>
<gene>
    <name evidence="1" type="ORF">US95_C0001G0004</name>
</gene>
<organism evidence="1 2">
    <name type="scientific">Candidatus Woesebacteria bacterium GW2011_GWB1_38_5</name>
    <dbReference type="NCBI Taxonomy" id="1618568"/>
    <lineage>
        <taxon>Bacteria</taxon>
        <taxon>Candidatus Woeseibacteriota</taxon>
    </lineage>
</organism>
<comment type="caution">
    <text evidence="1">The sequence shown here is derived from an EMBL/GenBank/DDBJ whole genome shotgun (WGS) entry which is preliminary data.</text>
</comment>